<dbReference type="GO" id="GO:0016491">
    <property type="term" value="F:oxidoreductase activity"/>
    <property type="evidence" value="ECO:0007669"/>
    <property type="project" value="UniProtKB-KW"/>
</dbReference>
<dbReference type="PRINTS" id="PR00368">
    <property type="entry name" value="FADPNR"/>
</dbReference>
<dbReference type="InterPro" id="IPR023753">
    <property type="entry name" value="FAD/NAD-binding_dom"/>
</dbReference>
<dbReference type="Pfam" id="PF07992">
    <property type="entry name" value="Pyr_redox_2"/>
    <property type="match status" value="1"/>
</dbReference>
<dbReference type="AlphaFoldDB" id="A0A7C5YU67"/>
<protein>
    <submittedName>
        <fullName evidence="3">NAD(P)/FAD-dependent oxidoreductase</fullName>
    </submittedName>
</protein>
<name>A0A7C5YU67_9CREN</name>
<dbReference type="EMBL" id="DRUB01000134">
    <property type="protein sequence ID" value="HHR96532.1"/>
    <property type="molecule type" value="Genomic_DNA"/>
</dbReference>
<proteinExistence type="predicted"/>
<feature type="domain" description="FAD/NAD(P)-binding" evidence="2">
    <location>
        <begin position="5"/>
        <end position="313"/>
    </location>
</feature>
<dbReference type="PANTHER" id="PTHR42949:SF3">
    <property type="entry name" value="ANAEROBIC GLYCEROL-3-PHOSPHATE DEHYDROGENASE SUBUNIT B"/>
    <property type="match status" value="1"/>
</dbReference>
<dbReference type="InterPro" id="IPR051691">
    <property type="entry name" value="Metab_Enz_Cyan_OpOx_G3PDH"/>
</dbReference>
<reference evidence="3" key="1">
    <citation type="journal article" date="2020" name="mSystems">
        <title>Genome- and Community-Level Interaction Insights into Carbon Utilization and Element Cycling Functions of Hydrothermarchaeota in Hydrothermal Sediment.</title>
        <authorList>
            <person name="Zhou Z."/>
            <person name="Liu Y."/>
            <person name="Xu W."/>
            <person name="Pan J."/>
            <person name="Luo Z.H."/>
            <person name="Li M."/>
        </authorList>
    </citation>
    <scope>NUCLEOTIDE SEQUENCE [LARGE SCALE GENOMIC DNA]</scope>
    <source>
        <strain evidence="3">SpSt-1</strain>
    </source>
</reference>
<dbReference type="InterPro" id="IPR036188">
    <property type="entry name" value="FAD/NAD-bd_sf"/>
</dbReference>
<evidence type="ECO:0000313" key="3">
    <source>
        <dbReference type="EMBL" id="HHR96532.1"/>
    </source>
</evidence>
<dbReference type="PANTHER" id="PTHR42949">
    <property type="entry name" value="ANAEROBIC GLYCEROL-3-PHOSPHATE DEHYDROGENASE SUBUNIT B"/>
    <property type="match status" value="1"/>
</dbReference>
<dbReference type="SUPFAM" id="SSF51905">
    <property type="entry name" value="FAD/NAD(P)-binding domain"/>
    <property type="match status" value="1"/>
</dbReference>
<organism evidence="3">
    <name type="scientific">Ignisphaera aggregans</name>
    <dbReference type="NCBI Taxonomy" id="334771"/>
    <lineage>
        <taxon>Archaea</taxon>
        <taxon>Thermoproteota</taxon>
        <taxon>Thermoprotei</taxon>
        <taxon>Desulfurococcales</taxon>
        <taxon>Desulfurococcaceae</taxon>
        <taxon>Ignisphaera</taxon>
    </lineage>
</organism>
<dbReference type="PRINTS" id="PR00469">
    <property type="entry name" value="PNDRDTASEII"/>
</dbReference>
<dbReference type="Gene3D" id="3.50.50.60">
    <property type="entry name" value="FAD/NAD(P)-binding domain"/>
    <property type="match status" value="2"/>
</dbReference>
<evidence type="ECO:0000256" key="1">
    <source>
        <dbReference type="ARBA" id="ARBA00023002"/>
    </source>
</evidence>
<gene>
    <name evidence="3" type="ORF">ENL47_06930</name>
</gene>
<evidence type="ECO:0000259" key="2">
    <source>
        <dbReference type="Pfam" id="PF07992"/>
    </source>
</evidence>
<keyword evidence="1" id="KW-0560">Oxidoreductase</keyword>
<comment type="caution">
    <text evidence="3">The sequence shown here is derived from an EMBL/GenBank/DDBJ whole genome shotgun (WGS) entry which is preliminary data.</text>
</comment>
<sequence>MEKKYDVVVIGAGPAGIAAAVKSRKLGLDTVIIENRDVLGGIPLQCIHPGFGIHYFGVDLTGCEFIQRLIDEMLKNNVDYILNGYVYSIDIYSYNKKLTTVITPKGIYRIEAKTIIYTAGARERHLFELNIFGDRPDGIYTAGEAQTLMDLYGVLPGKDIVIIGSGDVGLIMARRFALEGANVRAVIEIMPYPGGLMRNIVQCLKDFNIPLYLSHSVIEIIGRNRVEAVKVAKVDENLKPIRDTEFMLPCDTVIIAAGLTPNVDLLERVGVAVDSRSRGPIVNEYLETSIPGIFVAGNALVINDLVDYAAEQGELAAEGAKTFIDNNGIPTKDWIKIDVGRNIRFIVPHYVSGERDVIIYSRVQRPESNIYFSINSFRIKMFNVRPAEMIRIKIPRKIFSEIHSSRIIAEVTPI</sequence>
<accession>A0A7C5YU67</accession>